<evidence type="ECO:0000313" key="2">
    <source>
        <dbReference type="Proteomes" id="UP001327225"/>
    </source>
</evidence>
<dbReference type="Pfam" id="PF19457">
    <property type="entry name" value="DUF5994"/>
    <property type="match status" value="1"/>
</dbReference>
<proteinExistence type="predicted"/>
<keyword evidence="2" id="KW-1185">Reference proteome</keyword>
<reference evidence="2" key="1">
    <citation type="submission" date="2023-12" db="EMBL/GenBank/DDBJ databases">
        <title>Novel species in genus Nocardioides.</title>
        <authorList>
            <person name="Zhou H."/>
        </authorList>
    </citation>
    <scope>NUCLEOTIDE SEQUENCE [LARGE SCALE GENOMIC DNA]</scope>
    <source>
        <strain evidence="2">HM61</strain>
    </source>
</reference>
<gene>
    <name evidence="1" type="ORF">SHK19_08445</name>
</gene>
<organism evidence="1 2">
    <name type="scientific">Nocardioides bizhenqiangii</name>
    <dbReference type="NCBI Taxonomy" id="3095076"/>
    <lineage>
        <taxon>Bacteria</taxon>
        <taxon>Bacillati</taxon>
        <taxon>Actinomycetota</taxon>
        <taxon>Actinomycetes</taxon>
        <taxon>Propionibacteriales</taxon>
        <taxon>Nocardioidaceae</taxon>
        <taxon>Nocardioides</taxon>
    </lineage>
</organism>
<dbReference type="InterPro" id="IPR046036">
    <property type="entry name" value="DUF5994"/>
</dbReference>
<dbReference type="EMBL" id="CP141059">
    <property type="protein sequence ID" value="WQQ28250.1"/>
    <property type="molecule type" value="Genomic_DNA"/>
</dbReference>
<evidence type="ECO:0000313" key="1">
    <source>
        <dbReference type="EMBL" id="WQQ28250.1"/>
    </source>
</evidence>
<accession>A0ABZ0ZVC1</accession>
<dbReference type="Proteomes" id="UP001327225">
    <property type="component" value="Chromosome"/>
</dbReference>
<protein>
    <submittedName>
        <fullName evidence="1">DUF5994 family protein</fullName>
    </submittedName>
</protein>
<name>A0ABZ0ZVC1_9ACTN</name>
<sequence length="126" mass="14247">MGAPRAHNQQQRYPQPLGALRLELAPTFDRAEAAGLWWPYSRDLTREAAHLIDDFPADRGRIDRLVYAPIDWDVVATEVFTNRGRVKVGFLSADRRGGVVLLRLTGNGIVQLRVAWAAPTWRMRPS</sequence>
<dbReference type="RefSeq" id="WP_322938378.1">
    <property type="nucleotide sequence ID" value="NZ_CP141059.1"/>
</dbReference>